<dbReference type="OrthoDB" id="5592585at2759"/>
<dbReference type="SUPFAM" id="SSF56112">
    <property type="entry name" value="Protein kinase-like (PK-like)"/>
    <property type="match status" value="1"/>
</dbReference>
<dbReference type="Proteomes" id="UP000230002">
    <property type="component" value="Unassembled WGS sequence"/>
</dbReference>
<accession>A0A2G8SFC3</accession>
<sequence length="1574" mass="176226">MDGHFVKADSVVEFLDAFLPYPSTAPKRRTRRKNPFENLVDADKWVEAEVFAHFAVTSQRLCPKLVLTTSERTPDPKGVDKTQQKVDAGFFHPDDAPTNGQPGWPFDLVPVEFKNRKQGNIYDPLDDKAEDEGFESQADSRKDVRGQLTTYSELGHELQHRIFLLMLLVIGRRYRLMRWDRAGTVVTPSIDYYENPDDLCEFLWRISHLDDEALGLDPTAIRLKGDAFDELDTIAKPLRTDVDHTPRVLKEHQLVGEFCYRYVREMFAASIQDRALPRYKLHISMGDTLNTFLVGKPAAVARGMVGRGTRGWVAWHCEGGCFVWLKDAWRVSFEGIEREGDILARLNRAKISSVPTLVCHGDVGGQMTLTADWWKRRNGNNTATSAAPTSTPGEPSSADQAKDDSRKRKRPLEDEGIARPAEYSLRRGPRRACRGSESPDDTSATANAQPSALVEPAEPAPGKTSTDPAVYAHDCHIRRHTHYRMAVAEVGMPLKEIMNGRQLATILLDCIGAHHGAATSRSLGVLLHRDVSDKNILIYPKIKIKGSKKGKRSLVWGGILTDWEISKPIPKFGDEQRARQPVRTGRWQFMSANLLMNPLQRVMIEDELESFFHILVYYAVRYLKSSLLTDDDAAHFLEACFDCFAVHNKKVTCGSQKLYLVKYGEPSDPDIVFIHPMYMGDLPITFGSEALNILVAAMIPCLRARYKVLAWNEWLKSLPKDNPAHPQCKRRYETPPPQGPSSSHAGDERPRATCTRGAVDNEQGCVPRGTRLPPPPTKDDWKDAMRIASHNFIKAQFRSALEDGTWNIADRVGDRVPSDYDWHFITAVRTHHLTPGSTLSTVPFNDLSTGREGLEKHRIHVATYRCSDVPKRGHPVWADQKVSFQFSRYVAGADPFEDNELDEDYTDAGRERKKLRNHVFAAAELLFASQQRISLFMVLIIGRRFRLLRWDRSGVIVTPSIDYVEQSALLCDCLRRLSLLDDLSLGIDPTATRLRPRDADFKRMDAAALDDPCDVDHTERRLEEDEIGEAFVFRYVRSSFRDSLSADWPRYRLRVPDRDNTREFLVGKPLHLPSGAIGRGTRGYVALDCKTQRFVWLKDAWRASDLVIEKEGDILERLNLAGVANVPTLVCHGDIQEQITVTNKWWDITHDARPSCSSAETASPGGQKRKRDERTSAEGSLPNPTVQAPTATARQPCPLRRHTHYRIAVEEVAMPLAKFRCGKQLASVALDCLRAHHQAATHPKTSILHRDISSANMLIYPKVRPDEGGKGQSMCWTGILTDWELAKPVDTPRPMQANRVGTHQFMSVNLLGNPFQAVAIPDELESFFHVLVYYSVFYLRSNCPIPDAWINTYFLANGMPNMYTGGMKTALIRHEGRLTTLAGNRPPFPGSASASSSSSTSAAAASASATSASSTGVEKTNPEGAAAAKKTKPYVPTPSFSDDSDYAEIMAEWKQRKPPDTTPTPEERELAHRVENHDFTLDFIAEVLCDKGWSDDDRLSPRPAPASNPHSEPEPEPEPARADAAPAPAPKRRRKAAPKEKTVVALAQTGPTTARQTRSQTRATSSKTRPGRKS</sequence>
<feature type="region of interest" description="Disordered" evidence="1">
    <location>
        <begin position="1154"/>
        <end position="1197"/>
    </location>
</feature>
<dbReference type="PROSITE" id="PS00109">
    <property type="entry name" value="PROTEIN_KINASE_TYR"/>
    <property type="match status" value="1"/>
</dbReference>
<feature type="region of interest" description="Disordered" evidence="1">
    <location>
        <begin position="1495"/>
        <end position="1574"/>
    </location>
</feature>
<feature type="compositionally biased region" description="Polar residues" evidence="1">
    <location>
        <begin position="441"/>
        <end position="450"/>
    </location>
</feature>
<reference evidence="3 4" key="1">
    <citation type="journal article" date="2015" name="Sci. Rep.">
        <title>Chromosome-level genome map provides insights into diverse defense mechanisms in the medicinal fungus Ganoderma sinense.</title>
        <authorList>
            <person name="Zhu Y."/>
            <person name="Xu J."/>
            <person name="Sun C."/>
            <person name="Zhou S."/>
            <person name="Xu H."/>
            <person name="Nelson D.R."/>
            <person name="Qian J."/>
            <person name="Song J."/>
            <person name="Luo H."/>
            <person name="Xiang L."/>
            <person name="Li Y."/>
            <person name="Xu Z."/>
            <person name="Ji A."/>
            <person name="Wang L."/>
            <person name="Lu S."/>
            <person name="Hayward A."/>
            <person name="Sun W."/>
            <person name="Li X."/>
            <person name="Schwartz D.C."/>
            <person name="Wang Y."/>
            <person name="Chen S."/>
        </authorList>
    </citation>
    <scope>NUCLEOTIDE SEQUENCE [LARGE SCALE GENOMIC DNA]</scope>
    <source>
        <strain evidence="3 4">ZZ0214-1</strain>
    </source>
</reference>
<feature type="compositionally biased region" description="Basic and acidic residues" evidence="1">
    <location>
        <begin position="400"/>
        <end position="417"/>
    </location>
</feature>
<evidence type="ECO:0000256" key="1">
    <source>
        <dbReference type="SAM" id="MobiDB-lite"/>
    </source>
</evidence>
<dbReference type="GO" id="GO:0004672">
    <property type="term" value="F:protein kinase activity"/>
    <property type="evidence" value="ECO:0007669"/>
    <property type="project" value="InterPro"/>
</dbReference>
<feature type="compositionally biased region" description="Low complexity" evidence="1">
    <location>
        <begin position="382"/>
        <end position="398"/>
    </location>
</feature>
<gene>
    <name evidence="3" type="ORF">GSI_05179</name>
</gene>
<feature type="compositionally biased region" description="Low complexity" evidence="1">
    <location>
        <begin position="1552"/>
        <end position="1568"/>
    </location>
</feature>
<feature type="region of interest" description="Disordered" evidence="1">
    <location>
        <begin position="119"/>
        <end position="142"/>
    </location>
</feature>
<comment type="caution">
    <text evidence="3">The sequence shown here is derived from an EMBL/GenBank/DDBJ whole genome shotgun (WGS) entry which is preliminary data.</text>
</comment>
<feature type="region of interest" description="Disordered" evidence="1">
    <location>
        <begin position="378"/>
        <end position="468"/>
    </location>
</feature>
<dbReference type="Pfam" id="PF17667">
    <property type="entry name" value="Pkinase_fungal"/>
    <property type="match status" value="2"/>
</dbReference>
<feature type="region of interest" description="Disordered" evidence="1">
    <location>
        <begin position="722"/>
        <end position="778"/>
    </location>
</feature>
<evidence type="ECO:0000259" key="2">
    <source>
        <dbReference type="Pfam" id="PF17667"/>
    </source>
</evidence>
<evidence type="ECO:0000313" key="3">
    <source>
        <dbReference type="EMBL" id="PIL32476.1"/>
    </source>
</evidence>
<proteinExistence type="predicted"/>
<keyword evidence="4" id="KW-1185">Reference proteome</keyword>
<feature type="region of interest" description="Disordered" evidence="1">
    <location>
        <begin position="1408"/>
        <end position="1443"/>
    </location>
</feature>
<dbReference type="Gene3D" id="1.10.510.10">
    <property type="entry name" value="Transferase(Phosphotransferase) domain 1"/>
    <property type="match status" value="1"/>
</dbReference>
<organism evidence="3 4">
    <name type="scientific">Ganoderma sinense ZZ0214-1</name>
    <dbReference type="NCBI Taxonomy" id="1077348"/>
    <lineage>
        <taxon>Eukaryota</taxon>
        <taxon>Fungi</taxon>
        <taxon>Dikarya</taxon>
        <taxon>Basidiomycota</taxon>
        <taxon>Agaricomycotina</taxon>
        <taxon>Agaricomycetes</taxon>
        <taxon>Polyporales</taxon>
        <taxon>Polyporaceae</taxon>
        <taxon>Ganoderma</taxon>
    </lineage>
</organism>
<feature type="domain" description="Fungal-type protein kinase" evidence="2">
    <location>
        <begin position="140"/>
        <end position="617"/>
    </location>
</feature>
<dbReference type="PANTHER" id="PTHR38248">
    <property type="entry name" value="FUNK1 6"/>
    <property type="match status" value="1"/>
</dbReference>
<dbReference type="EMBL" id="AYKW01000010">
    <property type="protein sequence ID" value="PIL32476.1"/>
    <property type="molecule type" value="Genomic_DNA"/>
</dbReference>
<protein>
    <recommendedName>
        <fullName evidence="2">Fungal-type protein kinase domain-containing protein</fullName>
    </recommendedName>
</protein>
<feature type="domain" description="Fungal-type protein kinase" evidence="2">
    <location>
        <begin position="912"/>
        <end position="1333"/>
    </location>
</feature>
<name>A0A2G8SFC3_9APHY</name>
<evidence type="ECO:0000313" key="4">
    <source>
        <dbReference type="Proteomes" id="UP000230002"/>
    </source>
</evidence>
<dbReference type="PANTHER" id="PTHR38248:SF2">
    <property type="entry name" value="FUNK1 11"/>
    <property type="match status" value="1"/>
</dbReference>
<dbReference type="InterPro" id="IPR011009">
    <property type="entry name" value="Kinase-like_dom_sf"/>
</dbReference>
<feature type="compositionally biased region" description="Polar residues" evidence="1">
    <location>
        <begin position="1182"/>
        <end position="1193"/>
    </location>
</feature>
<dbReference type="InterPro" id="IPR040976">
    <property type="entry name" value="Pkinase_fungal"/>
</dbReference>
<dbReference type="InterPro" id="IPR008266">
    <property type="entry name" value="Tyr_kinase_AS"/>
</dbReference>